<keyword evidence="14" id="KW-1185">Reference proteome</keyword>
<dbReference type="AlphaFoldDB" id="A0A2D2AU14"/>
<keyword evidence="5 12" id="KW-0812">Transmembrane</keyword>
<keyword evidence="8" id="KW-0406">Ion transport</keyword>
<keyword evidence="9 12" id="KW-0472">Membrane</keyword>
<dbReference type="Proteomes" id="UP000228945">
    <property type="component" value="Chromosome"/>
</dbReference>
<comment type="function">
    <text evidence="11">Mediates influx of magnesium ions. Alternates between open and closed states. Activated by low cytoplasmic Mg(2+) levels. Inactive when cytoplasmic Mg(2+) levels are high.</text>
</comment>
<dbReference type="Pfam" id="PF01544">
    <property type="entry name" value="CorA"/>
    <property type="match status" value="1"/>
</dbReference>
<dbReference type="Gene3D" id="1.20.58.340">
    <property type="entry name" value="Magnesium transport protein CorA, transmembrane region"/>
    <property type="match status" value="2"/>
</dbReference>
<sequence length="409" mass="45213">MLTTSADQYLAPAASNSPALQRAAKSSAMSLMLMTLSPCWCAEAMPALPPSGGSMARAVNSQDRHRTVASAARVGSRRPARSGPGGPAMIINCARYCSGRRQEEVDLHDDAAFDGERQGFVWIGLQEPDEALLRRAQSRFALHDLAVEDAHQAHQRPKVEIYGDSLFLVLRNAAWNGTCVDFGETHVFAGRGHVVTVRHGMSPPYVQVRERAERAEAGLVHGEGFVVYALLDFVVDCYAPVVQALEAEVDAVERAVFTHRGETADVQRAYDLRYELMQLRRTIAPLQEICGRLMRFDTPLFSEELRPYLRDVQDHVIQLVHDIDDLRELLSAALESNMLLASVEMTDTTKKLAAWAAILAVPTAVAGIYGMNFDVMPELRQPLGYPAVLLAIALACGLLYQRFRKARWL</sequence>
<accession>A0A2D2AU14</accession>
<evidence type="ECO:0000256" key="11">
    <source>
        <dbReference type="ARBA" id="ARBA00045497"/>
    </source>
</evidence>
<dbReference type="OrthoDB" id="9803416at2"/>
<keyword evidence="6" id="KW-0460">Magnesium</keyword>
<dbReference type="GO" id="GO:0015095">
    <property type="term" value="F:magnesium ion transmembrane transporter activity"/>
    <property type="evidence" value="ECO:0007669"/>
    <property type="project" value="TreeGrafter"/>
</dbReference>
<feature type="transmembrane region" description="Helical" evidence="12">
    <location>
        <begin position="352"/>
        <end position="371"/>
    </location>
</feature>
<dbReference type="PANTHER" id="PTHR46494:SF1">
    <property type="entry name" value="CORA FAMILY METAL ION TRANSPORTER (EUROFUNG)"/>
    <property type="match status" value="1"/>
</dbReference>
<keyword evidence="3" id="KW-0813">Transport</keyword>
<evidence type="ECO:0000256" key="4">
    <source>
        <dbReference type="ARBA" id="ARBA00022475"/>
    </source>
</evidence>
<dbReference type="GO" id="GO:0050897">
    <property type="term" value="F:cobalt ion binding"/>
    <property type="evidence" value="ECO:0007669"/>
    <property type="project" value="TreeGrafter"/>
</dbReference>
<dbReference type="PANTHER" id="PTHR46494">
    <property type="entry name" value="CORA FAMILY METAL ION TRANSPORTER (EUROFUNG)"/>
    <property type="match status" value="1"/>
</dbReference>
<evidence type="ECO:0000256" key="6">
    <source>
        <dbReference type="ARBA" id="ARBA00022842"/>
    </source>
</evidence>
<organism evidence="13 14">
    <name type="scientific">Caulobacter mirabilis</name>
    <dbReference type="NCBI Taxonomy" id="69666"/>
    <lineage>
        <taxon>Bacteria</taxon>
        <taxon>Pseudomonadati</taxon>
        <taxon>Pseudomonadota</taxon>
        <taxon>Alphaproteobacteria</taxon>
        <taxon>Caulobacterales</taxon>
        <taxon>Caulobacteraceae</taxon>
        <taxon>Caulobacter</taxon>
    </lineage>
</organism>
<evidence type="ECO:0000313" key="13">
    <source>
        <dbReference type="EMBL" id="ATQ41498.1"/>
    </source>
</evidence>
<keyword evidence="7 12" id="KW-1133">Transmembrane helix</keyword>
<name>A0A2D2AU14_9CAUL</name>
<dbReference type="InterPro" id="IPR002523">
    <property type="entry name" value="MgTranspt_CorA/ZnTranspt_ZntB"/>
</dbReference>
<dbReference type="EMBL" id="CP024201">
    <property type="protein sequence ID" value="ATQ41498.1"/>
    <property type="molecule type" value="Genomic_DNA"/>
</dbReference>
<feature type="transmembrane region" description="Helical" evidence="12">
    <location>
        <begin position="383"/>
        <end position="400"/>
    </location>
</feature>
<comment type="catalytic activity">
    <reaction evidence="10">
        <text>Mg(2+)(in) = Mg(2+)(out)</text>
        <dbReference type="Rhea" id="RHEA:29827"/>
        <dbReference type="ChEBI" id="CHEBI:18420"/>
    </reaction>
</comment>
<evidence type="ECO:0000256" key="1">
    <source>
        <dbReference type="ARBA" id="ARBA00004651"/>
    </source>
</evidence>
<evidence type="ECO:0000256" key="5">
    <source>
        <dbReference type="ARBA" id="ARBA00022692"/>
    </source>
</evidence>
<dbReference type="CDD" id="cd12830">
    <property type="entry name" value="MtCorA-like"/>
    <property type="match status" value="1"/>
</dbReference>
<evidence type="ECO:0000256" key="9">
    <source>
        <dbReference type="ARBA" id="ARBA00023136"/>
    </source>
</evidence>
<dbReference type="GO" id="GO:0005886">
    <property type="term" value="C:plasma membrane"/>
    <property type="evidence" value="ECO:0007669"/>
    <property type="project" value="UniProtKB-SubCell"/>
</dbReference>
<comment type="similarity">
    <text evidence="2">Belongs to the CorA metal ion transporter (MIT) (TC 1.A.35) family.</text>
</comment>
<comment type="subcellular location">
    <subcellularLocation>
        <location evidence="1">Cell membrane</location>
        <topology evidence="1">Multi-pass membrane protein</topology>
    </subcellularLocation>
</comment>
<keyword evidence="4" id="KW-1003">Cell membrane</keyword>
<dbReference type="FunFam" id="1.20.58.340:FF:000004">
    <property type="entry name" value="Magnesium transport protein CorA"/>
    <property type="match status" value="1"/>
</dbReference>
<dbReference type="InterPro" id="IPR045863">
    <property type="entry name" value="CorA_TM1_TM2"/>
</dbReference>
<reference evidence="13 14" key="1">
    <citation type="submission" date="2017-10" db="EMBL/GenBank/DDBJ databases">
        <title>Genome sequence of Caulobacter mirabilis FWC38.</title>
        <authorList>
            <person name="Fiebig A."/>
            <person name="Crosson S."/>
        </authorList>
    </citation>
    <scope>NUCLEOTIDE SEQUENCE [LARGE SCALE GENOMIC DNA]</scope>
    <source>
        <strain evidence="13 14">FWC 38</strain>
    </source>
</reference>
<gene>
    <name evidence="13" type="ORF">CSW64_03270</name>
</gene>
<dbReference type="GO" id="GO:0015087">
    <property type="term" value="F:cobalt ion transmembrane transporter activity"/>
    <property type="evidence" value="ECO:0007669"/>
    <property type="project" value="TreeGrafter"/>
</dbReference>
<evidence type="ECO:0000256" key="12">
    <source>
        <dbReference type="SAM" id="Phobius"/>
    </source>
</evidence>
<evidence type="ECO:0000256" key="2">
    <source>
        <dbReference type="ARBA" id="ARBA00009765"/>
    </source>
</evidence>
<dbReference type="InterPro" id="IPR045861">
    <property type="entry name" value="CorA_cytoplasmic_dom"/>
</dbReference>
<evidence type="ECO:0000313" key="14">
    <source>
        <dbReference type="Proteomes" id="UP000228945"/>
    </source>
</evidence>
<evidence type="ECO:0000256" key="8">
    <source>
        <dbReference type="ARBA" id="ARBA00023065"/>
    </source>
</evidence>
<dbReference type="SUPFAM" id="SSF144083">
    <property type="entry name" value="Magnesium transport protein CorA, transmembrane region"/>
    <property type="match status" value="1"/>
</dbReference>
<proteinExistence type="inferred from homology"/>
<dbReference type="KEGG" id="cmb:CSW64_03270"/>
<dbReference type="SUPFAM" id="SSF143865">
    <property type="entry name" value="CorA soluble domain-like"/>
    <property type="match status" value="1"/>
</dbReference>
<dbReference type="Gene3D" id="3.30.460.20">
    <property type="entry name" value="CorA soluble domain-like"/>
    <property type="match status" value="1"/>
</dbReference>
<evidence type="ECO:0000256" key="3">
    <source>
        <dbReference type="ARBA" id="ARBA00022448"/>
    </source>
</evidence>
<dbReference type="GO" id="GO:0000287">
    <property type="term" value="F:magnesium ion binding"/>
    <property type="evidence" value="ECO:0007669"/>
    <property type="project" value="TreeGrafter"/>
</dbReference>
<evidence type="ECO:0000256" key="10">
    <source>
        <dbReference type="ARBA" id="ARBA00034269"/>
    </source>
</evidence>
<protein>
    <submittedName>
        <fullName evidence="13">Magnesium transporter</fullName>
    </submittedName>
</protein>
<evidence type="ECO:0000256" key="7">
    <source>
        <dbReference type="ARBA" id="ARBA00022989"/>
    </source>
</evidence>